<evidence type="ECO:0000313" key="3">
    <source>
        <dbReference type="RefSeq" id="XP_033529464.1"/>
    </source>
</evidence>
<sequence>MSSFPRSGKKGDTRRRKQVTIDESISFDFRASIALNKISKDVQTHVGRINRAGILAAEAYVISNRDVQSMDILDQWLHYIDTEEILPLFDKINKDYNKPKLPGIDWGDPGISQRVVEVSQTWARQKEALYDIFTDLGPALLKELVLAANTFQYAVYQSFLLLLQNLQQLSLHNFADLVELISLTICDAELAIELLLECLEPESQRLLVGNAIEIDQITKCFIGLALNHIDMISNAQRFAMSPIPLMLKGVGQDGY</sequence>
<reference evidence="1 3" key="1">
    <citation type="submission" date="2020-01" db="EMBL/GenBank/DDBJ databases">
        <authorList>
            <consortium name="DOE Joint Genome Institute"/>
            <person name="Haridas S."/>
            <person name="Albert R."/>
            <person name="Binder M."/>
            <person name="Bloem J."/>
            <person name="Labutti K."/>
            <person name="Salamov A."/>
            <person name="Andreopoulos B."/>
            <person name="Baker S.E."/>
            <person name="Barry K."/>
            <person name="Bills G."/>
            <person name="Bluhm B.H."/>
            <person name="Cannon C."/>
            <person name="Castanera R."/>
            <person name="Culley D.E."/>
            <person name="Daum C."/>
            <person name="Ezra D."/>
            <person name="Gonzalez J.B."/>
            <person name="Henrissat B."/>
            <person name="Kuo A."/>
            <person name="Liang C."/>
            <person name="Lipzen A."/>
            <person name="Lutzoni F."/>
            <person name="Magnuson J."/>
            <person name="Mondo S."/>
            <person name="Nolan M."/>
            <person name="Ohm R."/>
            <person name="Pangilinan J."/>
            <person name="Park H.-J."/>
            <person name="Ramirez L."/>
            <person name="Alfaro M."/>
            <person name="Sun H."/>
            <person name="Tritt A."/>
            <person name="Yoshinaga Y."/>
            <person name="Zwiers L.-H."/>
            <person name="Turgeon B.G."/>
            <person name="Goodwin S.B."/>
            <person name="Spatafora J.W."/>
            <person name="Crous P.W."/>
            <person name="Grigoriev I.V."/>
        </authorList>
    </citation>
    <scope>NUCLEOTIDE SEQUENCE</scope>
    <source>
        <strain evidence="1 3">CBS 781.70</strain>
    </source>
</reference>
<gene>
    <name evidence="1 3" type="ORF">P152DRAFT_503169</name>
</gene>
<dbReference type="AlphaFoldDB" id="A0A6G1FPZ1"/>
<dbReference type="RefSeq" id="XP_033529464.1">
    <property type="nucleotide sequence ID" value="XM_033682342.1"/>
</dbReference>
<dbReference type="Proteomes" id="UP000504638">
    <property type="component" value="Unplaced"/>
</dbReference>
<dbReference type="EMBL" id="ML975219">
    <property type="protein sequence ID" value="KAF1807833.1"/>
    <property type="molecule type" value="Genomic_DNA"/>
</dbReference>
<proteinExistence type="predicted"/>
<dbReference type="OrthoDB" id="6513042at2759"/>
<reference evidence="3" key="2">
    <citation type="submission" date="2020-04" db="EMBL/GenBank/DDBJ databases">
        <authorList>
            <consortium name="NCBI Genome Project"/>
        </authorList>
    </citation>
    <scope>NUCLEOTIDE SEQUENCE</scope>
    <source>
        <strain evidence="3">CBS 781.70</strain>
    </source>
</reference>
<protein>
    <submittedName>
        <fullName evidence="1 3">Uncharacterized protein</fullName>
    </submittedName>
</protein>
<name>A0A6G1FPZ1_9PEZI</name>
<organism evidence="1">
    <name type="scientific">Eremomyces bilateralis CBS 781.70</name>
    <dbReference type="NCBI Taxonomy" id="1392243"/>
    <lineage>
        <taxon>Eukaryota</taxon>
        <taxon>Fungi</taxon>
        <taxon>Dikarya</taxon>
        <taxon>Ascomycota</taxon>
        <taxon>Pezizomycotina</taxon>
        <taxon>Dothideomycetes</taxon>
        <taxon>Dothideomycetes incertae sedis</taxon>
        <taxon>Eremomycetales</taxon>
        <taxon>Eremomycetaceae</taxon>
        <taxon>Eremomyces</taxon>
    </lineage>
</organism>
<reference evidence="3" key="3">
    <citation type="submission" date="2025-04" db="UniProtKB">
        <authorList>
            <consortium name="RefSeq"/>
        </authorList>
    </citation>
    <scope>IDENTIFICATION</scope>
    <source>
        <strain evidence="3">CBS 781.70</strain>
    </source>
</reference>
<dbReference type="GeneID" id="54422912"/>
<evidence type="ECO:0000313" key="2">
    <source>
        <dbReference type="Proteomes" id="UP000504638"/>
    </source>
</evidence>
<keyword evidence="2" id="KW-1185">Reference proteome</keyword>
<evidence type="ECO:0000313" key="1">
    <source>
        <dbReference type="EMBL" id="KAF1807833.1"/>
    </source>
</evidence>
<accession>A0A6G1FPZ1</accession>